<keyword evidence="3" id="KW-1185">Reference proteome</keyword>
<dbReference type="EMBL" id="KL197714">
    <property type="protein sequence ID" value="KDQ60507.1"/>
    <property type="molecule type" value="Genomic_DNA"/>
</dbReference>
<accession>A0A067QAI0</accession>
<protein>
    <submittedName>
        <fullName evidence="2">Uncharacterized protein</fullName>
    </submittedName>
</protein>
<organism evidence="2 3">
    <name type="scientific">Jaapia argillacea MUCL 33604</name>
    <dbReference type="NCBI Taxonomy" id="933084"/>
    <lineage>
        <taxon>Eukaryota</taxon>
        <taxon>Fungi</taxon>
        <taxon>Dikarya</taxon>
        <taxon>Basidiomycota</taxon>
        <taxon>Agaricomycotina</taxon>
        <taxon>Agaricomycetes</taxon>
        <taxon>Agaricomycetidae</taxon>
        <taxon>Jaapiales</taxon>
        <taxon>Jaapiaceae</taxon>
        <taxon>Jaapia</taxon>
    </lineage>
</organism>
<dbReference type="InParanoid" id="A0A067QAI0"/>
<dbReference type="HOGENOM" id="CLU_070626_0_0_1"/>
<name>A0A067QAI0_9AGAM</name>
<dbReference type="AlphaFoldDB" id="A0A067QAI0"/>
<gene>
    <name evidence="2" type="ORF">JAAARDRAFT_32919</name>
</gene>
<reference evidence="3" key="1">
    <citation type="journal article" date="2014" name="Proc. Natl. Acad. Sci. U.S.A.">
        <title>Extensive sampling of basidiomycete genomes demonstrates inadequacy of the white-rot/brown-rot paradigm for wood decay fungi.</title>
        <authorList>
            <person name="Riley R."/>
            <person name="Salamov A.A."/>
            <person name="Brown D.W."/>
            <person name="Nagy L.G."/>
            <person name="Floudas D."/>
            <person name="Held B.W."/>
            <person name="Levasseur A."/>
            <person name="Lombard V."/>
            <person name="Morin E."/>
            <person name="Otillar R."/>
            <person name="Lindquist E.A."/>
            <person name="Sun H."/>
            <person name="LaButti K.M."/>
            <person name="Schmutz J."/>
            <person name="Jabbour D."/>
            <person name="Luo H."/>
            <person name="Baker S.E."/>
            <person name="Pisabarro A.G."/>
            <person name="Walton J.D."/>
            <person name="Blanchette R.A."/>
            <person name="Henrissat B."/>
            <person name="Martin F."/>
            <person name="Cullen D."/>
            <person name="Hibbett D.S."/>
            <person name="Grigoriev I.V."/>
        </authorList>
    </citation>
    <scope>NUCLEOTIDE SEQUENCE [LARGE SCALE GENOMIC DNA]</scope>
    <source>
        <strain evidence="3">MUCL 33604</strain>
    </source>
</reference>
<evidence type="ECO:0000313" key="2">
    <source>
        <dbReference type="EMBL" id="KDQ60507.1"/>
    </source>
</evidence>
<proteinExistence type="predicted"/>
<evidence type="ECO:0000313" key="3">
    <source>
        <dbReference type="Proteomes" id="UP000027265"/>
    </source>
</evidence>
<sequence length="339" mass="37919">MPANAPFPRQTRRPVGDYCTCGCVLFLIFLIVHITDALLVYYYGYTFAHPYPRNDLNRTMGHWQRYTWLMWIFTVFLGFSDVVVFCFVVMKSKNDCAKCILAPIGLCVTVMVFYMPFIIESWAETYAWHHGCIGAQMQVVLQASPCYGPANFAVAHYFIGNSPVYTYQLVRQPSNFLNFSLQTIDSSSLATNFSSLGYPSIQSIAYDFVSKTIVGNCTSTAAAPNSTFPCLSGSFYPSNNYLSFNLTDFRANSSTAPIYLRAVDKNWFFSEEPPRVVLKDGDGMTVLETDVASQCTALKLCMRSRGAGPETIVPVALVLWKQMDFASYCDCGHHEGALV</sequence>
<evidence type="ECO:0000256" key="1">
    <source>
        <dbReference type="SAM" id="Phobius"/>
    </source>
</evidence>
<keyword evidence="1" id="KW-0472">Membrane</keyword>
<feature type="transmembrane region" description="Helical" evidence="1">
    <location>
        <begin position="65"/>
        <end position="88"/>
    </location>
</feature>
<keyword evidence="1" id="KW-1133">Transmembrane helix</keyword>
<dbReference type="Proteomes" id="UP000027265">
    <property type="component" value="Unassembled WGS sequence"/>
</dbReference>
<dbReference type="OrthoDB" id="100006at2759"/>
<feature type="transmembrane region" description="Helical" evidence="1">
    <location>
        <begin position="100"/>
        <end position="119"/>
    </location>
</feature>
<feature type="transmembrane region" description="Helical" evidence="1">
    <location>
        <begin position="21"/>
        <end position="45"/>
    </location>
</feature>
<keyword evidence="1" id="KW-0812">Transmembrane</keyword>